<reference evidence="1 2" key="1">
    <citation type="submission" date="2013-09" db="EMBL/GenBank/DDBJ databases">
        <title>High correlation between genotypes and phenotypes of environmental bacteria Comamonas testosteroni strains.</title>
        <authorList>
            <person name="Liu L."/>
            <person name="Zhu W."/>
            <person name="Xia X."/>
            <person name="Xu B."/>
            <person name="Luo M."/>
            <person name="Wang G."/>
        </authorList>
    </citation>
    <scope>NUCLEOTIDE SEQUENCE [LARGE SCALE GENOMIC DNA]</scope>
    <source>
        <strain evidence="1 2">JL14</strain>
    </source>
</reference>
<accession>A0A0E3BJB4</accession>
<dbReference type="Pfam" id="PF21983">
    <property type="entry name" value="NikA-like"/>
    <property type="match status" value="1"/>
</dbReference>
<dbReference type="EMBL" id="AWTN01000003">
    <property type="protein sequence ID" value="KGH00003.1"/>
    <property type="molecule type" value="Genomic_DNA"/>
</dbReference>
<evidence type="ECO:0000313" key="2">
    <source>
        <dbReference type="Proteomes" id="UP000029567"/>
    </source>
</evidence>
<dbReference type="AlphaFoldDB" id="A0A0E3BJB4"/>
<dbReference type="Proteomes" id="UP000029567">
    <property type="component" value="Unassembled WGS sequence"/>
</dbReference>
<dbReference type="RefSeq" id="WP_034377550.1">
    <property type="nucleotide sequence ID" value="NZ_AWTN01000003.1"/>
</dbReference>
<evidence type="ECO:0000313" key="1">
    <source>
        <dbReference type="EMBL" id="KGH00003.1"/>
    </source>
</evidence>
<sequence>MARPTKDDSEKLTKTVAFRLTDGDYSAYKEKFGASGMTQSEFFREHVLSNTTQVIARPVASADSKRAVFLLHKASNNINQLAHLANSENRSGFLSENTFKSILSQLERLNDFLIEQAEGTRK</sequence>
<organism evidence="1 2">
    <name type="scientific">Comamonas thiooxydans</name>
    <dbReference type="NCBI Taxonomy" id="363952"/>
    <lineage>
        <taxon>Bacteria</taxon>
        <taxon>Pseudomonadati</taxon>
        <taxon>Pseudomonadota</taxon>
        <taxon>Betaproteobacteria</taxon>
        <taxon>Burkholderiales</taxon>
        <taxon>Comamonadaceae</taxon>
        <taxon>Comamonas</taxon>
    </lineage>
</organism>
<protein>
    <submittedName>
        <fullName evidence="1">Mobilization protein</fullName>
    </submittedName>
</protein>
<name>A0A0E3BJB4_9BURK</name>
<gene>
    <name evidence="1" type="ORF">P245_03255</name>
</gene>
<comment type="caution">
    <text evidence="1">The sequence shown here is derived from an EMBL/GenBank/DDBJ whole genome shotgun (WGS) entry which is preliminary data.</text>
</comment>
<proteinExistence type="predicted"/>
<dbReference type="InterPro" id="IPR053842">
    <property type="entry name" value="NikA-like"/>
</dbReference>